<comment type="caution">
    <text evidence="2">The sequence shown here is derived from an EMBL/GenBank/DDBJ whole genome shotgun (WGS) entry which is preliminary data.</text>
</comment>
<evidence type="ECO:0000256" key="1">
    <source>
        <dbReference type="SAM" id="MobiDB-lite"/>
    </source>
</evidence>
<dbReference type="AlphaFoldDB" id="A0AAV4TXS1"/>
<protein>
    <submittedName>
        <fullName evidence="2">Uncharacterized protein</fullName>
    </submittedName>
</protein>
<keyword evidence="3" id="KW-1185">Reference proteome</keyword>
<accession>A0AAV4TXS1</accession>
<evidence type="ECO:0000313" key="2">
    <source>
        <dbReference type="EMBL" id="GIY49805.1"/>
    </source>
</evidence>
<dbReference type="Proteomes" id="UP001054837">
    <property type="component" value="Unassembled WGS sequence"/>
</dbReference>
<evidence type="ECO:0000313" key="3">
    <source>
        <dbReference type="Proteomes" id="UP001054837"/>
    </source>
</evidence>
<organism evidence="2 3">
    <name type="scientific">Caerostris darwini</name>
    <dbReference type="NCBI Taxonomy" id="1538125"/>
    <lineage>
        <taxon>Eukaryota</taxon>
        <taxon>Metazoa</taxon>
        <taxon>Ecdysozoa</taxon>
        <taxon>Arthropoda</taxon>
        <taxon>Chelicerata</taxon>
        <taxon>Arachnida</taxon>
        <taxon>Araneae</taxon>
        <taxon>Araneomorphae</taxon>
        <taxon>Entelegynae</taxon>
        <taxon>Araneoidea</taxon>
        <taxon>Araneidae</taxon>
        <taxon>Caerostris</taxon>
    </lineage>
</organism>
<gene>
    <name evidence="2" type="ORF">CDAR_576141</name>
</gene>
<name>A0AAV4TXS1_9ARAC</name>
<sequence>MWNSQRCIGRLRNKSKKPFHQPDGDTAPPYLPAKQYKNISLLPLRLFVYYLCFPLSRVTPATQISFMESKAGSSDALSEAQKEIYQFNDSPLALN</sequence>
<reference evidence="2 3" key="1">
    <citation type="submission" date="2021-06" db="EMBL/GenBank/DDBJ databases">
        <title>Caerostris darwini draft genome.</title>
        <authorList>
            <person name="Kono N."/>
            <person name="Arakawa K."/>
        </authorList>
    </citation>
    <scope>NUCLEOTIDE SEQUENCE [LARGE SCALE GENOMIC DNA]</scope>
</reference>
<feature type="region of interest" description="Disordered" evidence="1">
    <location>
        <begin position="1"/>
        <end position="29"/>
    </location>
</feature>
<feature type="compositionally biased region" description="Basic residues" evidence="1">
    <location>
        <begin position="9"/>
        <end position="19"/>
    </location>
</feature>
<dbReference type="EMBL" id="BPLQ01010294">
    <property type="protein sequence ID" value="GIY49805.1"/>
    <property type="molecule type" value="Genomic_DNA"/>
</dbReference>
<proteinExistence type="predicted"/>